<keyword evidence="3" id="KW-1185">Reference proteome</keyword>
<evidence type="ECO:0000313" key="3">
    <source>
        <dbReference type="Proteomes" id="UP000076407"/>
    </source>
</evidence>
<reference evidence="2" key="2">
    <citation type="submission" date="2020-05" db="UniProtKB">
        <authorList>
            <consortium name="EnsemblMetazoa"/>
        </authorList>
    </citation>
    <scope>IDENTIFICATION</scope>
    <source>
        <strain evidence="2">SANGQUA</strain>
    </source>
</reference>
<dbReference type="AlphaFoldDB" id="A0A182XTD6"/>
<name>A0A182XTD6_ANOQN</name>
<dbReference type="EnsemblMetazoa" id="AQUA015078-RC">
    <property type="protein sequence ID" value="AQUA015078-PC"/>
    <property type="gene ID" value="AQUA015078"/>
</dbReference>
<evidence type="ECO:0000256" key="1">
    <source>
        <dbReference type="SAM" id="MobiDB-lite"/>
    </source>
</evidence>
<organism evidence="2 3">
    <name type="scientific">Anopheles quadriannulatus</name>
    <name type="common">Mosquito</name>
    <dbReference type="NCBI Taxonomy" id="34691"/>
    <lineage>
        <taxon>Eukaryota</taxon>
        <taxon>Metazoa</taxon>
        <taxon>Ecdysozoa</taxon>
        <taxon>Arthropoda</taxon>
        <taxon>Hexapoda</taxon>
        <taxon>Insecta</taxon>
        <taxon>Pterygota</taxon>
        <taxon>Neoptera</taxon>
        <taxon>Endopterygota</taxon>
        <taxon>Diptera</taxon>
        <taxon>Nematocera</taxon>
        <taxon>Culicoidea</taxon>
        <taxon>Culicidae</taxon>
        <taxon>Anophelinae</taxon>
        <taxon>Anopheles</taxon>
    </lineage>
</organism>
<feature type="compositionally biased region" description="Low complexity" evidence="1">
    <location>
        <begin position="51"/>
        <end position="60"/>
    </location>
</feature>
<sequence>MFISVISHHLRLTALPPVVHRHSFTPANSFSLARQTSTSFPIVIPPLSHCTSPRTHTSIPSPSPPLPFPNHSVSAHQSASKHTHTYTSCHFRLNLI</sequence>
<feature type="region of interest" description="Disordered" evidence="1">
    <location>
        <begin position="51"/>
        <end position="79"/>
    </location>
</feature>
<protein>
    <submittedName>
        <fullName evidence="2">Uncharacterized protein</fullName>
    </submittedName>
</protein>
<reference evidence="3" key="1">
    <citation type="submission" date="2013-03" db="EMBL/GenBank/DDBJ databases">
        <title>The Genome Sequence of Anopheles quadriannulatus QUAD4_A.</title>
        <authorList>
            <consortium name="The Broad Institute Genomics Platform"/>
            <person name="Neafsey D.E."/>
            <person name="Howell P."/>
            <person name="Walker B."/>
            <person name="Young S.K."/>
            <person name="Zeng Q."/>
            <person name="Gargeya S."/>
            <person name="Fitzgerald M."/>
            <person name="Haas B."/>
            <person name="Abouelleil A."/>
            <person name="Allen A.W."/>
            <person name="Alvarado L."/>
            <person name="Arachchi H.M."/>
            <person name="Berlin A.M."/>
            <person name="Chapman S.B."/>
            <person name="Gainer-Dewar J."/>
            <person name="Goldberg J."/>
            <person name="Griggs A."/>
            <person name="Gujja S."/>
            <person name="Hansen M."/>
            <person name="Howarth C."/>
            <person name="Imamovic A."/>
            <person name="Ireland A."/>
            <person name="Larimer J."/>
            <person name="McCowan C."/>
            <person name="Murphy C."/>
            <person name="Pearson M."/>
            <person name="Poon T.W."/>
            <person name="Priest M."/>
            <person name="Roberts A."/>
            <person name="Saif S."/>
            <person name="Shea T."/>
            <person name="Sisk P."/>
            <person name="Sykes S."/>
            <person name="Wortman J."/>
            <person name="Nusbaum C."/>
            <person name="Birren B."/>
        </authorList>
    </citation>
    <scope>NUCLEOTIDE SEQUENCE [LARGE SCALE GENOMIC DNA]</scope>
    <source>
        <strain evidence="3">SANGQUA</strain>
    </source>
</reference>
<dbReference type="VEuPathDB" id="VectorBase:AQUA015078"/>
<dbReference type="EnsemblMetazoa" id="AQUA015078-RA">
    <property type="protein sequence ID" value="AQUA015078-PA"/>
    <property type="gene ID" value="AQUA015078"/>
</dbReference>
<dbReference type="Proteomes" id="UP000076407">
    <property type="component" value="Unassembled WGS sequence"/>
</dbReference>
<proteinExistence type="predicted"/>
<evidence type="ECO:0000313" key="2">
    <source>
        <dbReference type="EnsemblMetazoa" id="AQUA015078-PC"/>
    </source>
</evidence>
<accession>A0A182XTD6</accession>